<dbReference type="Proteomes" id="UP000250235">
    <property type="component" value="Unassembled WGS sequence"/>
</dbReference>
<evidence type="ECO:0000256" key="1">
    <source>
        <dbReference type="SAM" id="MobiDB-lite"/>
    </source>
</evidence>
<evidence type="ECO:0000313" key="2">
    <source>
        <dbReference type="EMBL" id="KZV26905.1"/>
    </source>
</evidence>
<proteinExistence type="predicted"/>
<reference evidence="2 3" key="1">
    <citation type="journal article" date="2015" name="Proc. Natl. Acad. Sci. U.S.A.">
        <title>The resurrection genome of Boea hygrometrica: A blueprint for survival of dehydration.</title>
        <authorList>
            <person name="Xiao L."/>
            <person name="Yang G."/>
            <person name="Zhang L."/>
            <person name="Yang X."/>
            <person name="Zhao S."/>
            <person name="Ji Z."/>
            <person name="Zhou Q."/>
            <person name="Hu M."/>
            <person name="Wang Y."/>
            <person name="Chen M."/>
            <person name="Xu Y."/>
            <person name="Jin H."/>
            <person name="Xiao X."/>
            <person name="Hu G."/>
            <person name="Bao F."/>
            <person name="Hu Y."/>
            <person name="Wan P."/>
            <person name="Li L."/>
            <person name="Deng X."/>
            <person name="Kuang T."/>
            <person name="Xiang C."/>
            <person name="Zhu J.K."/>
            <person name="Oliver M.J."/>
            <person name="He Y."/>
        </authorList>
    </citation>
    <scope>NUCLEOTIDE SEQUENCE [LARGE SCALE GENOMIC DNA]</scope>
    <source>
        <strain evidence="3">cv. XS01</strain>
    </source>
</reference>
<feature type="region of interest" description="Disordered" evidence="1">
    <location>
        <begin position="131"/>
        <end position="168"/>
    </location>
</feature>
<dbReference type="AlphaFoldDB" id="A0A2Z7AYH7"/>
<sequence>MKIVTGARPRPAATSAALPCAIVHRRAATNQQMVSHHSRNRAQINSTIVAHRSSNVRPSPRDTCAQDFVIGRRSLAQRVEHTSSNWSASMEKEAANSRPPCASSAHVARAHACWDGHRLSGGNRHFTVGGGRLRQSGPRPEGRLLRQPALEGLTRSPRTDSPRQVGRNNFRRSKAAAAARIQLAVGPQPLWLRNHNSGLAHRIMIQQMLLAFITSSRKISAGSYSTSSPLDARWPPAGCAPAEREVAESRWWSAQDVAHAGRRVAVPCAAGCAQLLVAGRPICADGGTRWGASYAAIVERKTHGGAAGRPPLRRVSGDVVTAGLNSSRVWFGPVPGSP</sequence>
<organism evidence="2 3">
    <name type="scientific">Dorcoceras hygrometricum</name>
    <dbReference type="NCBI Taxonomy" id="472368"/>
    <lineage>
        <taxon>Eukaryota</taxon>
        <taxon>Viridiplantae</taxon>
        <taxon>Streptophyta</taxon>
        <taxon>Embryophyta</taxon>
        <taxon>Tracheophyta</taxon>
        <taxon>Spermatophyta</taxon>
        <taxon>Magnoliopsida</taxon>
        <taxon>eudicotyledons</taxon>
        <taxon>Gunneridae</taxon>
        <taxon>Pentapetalae</taxon>
        <taxon>asterids</taxon>
        <taxon>lamiids</taxon>
        <taxon>Lamiales</taxon>
        <taxon>Gesneriaceae</taxon>
        <taxon>Didymocarpoideae</taxon>
        <taxon>Trichosporeae</taxon>
        <taxon>Loxocarpinae</taxon>
        <taxon>Dorcoceras</taxon>
    </lineage>
</organism>
<protein>
    <submittedName>
        <fullName evidence="2">Uncharacterized protein</fullName>
    </submittedName>
</protein>
<gene>
    <name evidence="2" type="ORF">F511_38356</name>
</gene>
<accession>A0A2Z7AYH7</accession>
<dbReference type="EMBL" id="KV010801">
    <property type="protein sequence ID" value="KZV26905.1"/>
    <property type="molecule type" value="Genomic_DNA"/>
</dbReference>
<keyword evidence="3" id="KW-1185">Reference proteome</keyword>
<evidence type="ECO:0000313" key="3">
    <source>
        <dbReference type="Proteomes" id="UP000250235"/>
    </source>
</evidence>
<name>A0A2Z7AYH7_9LAMI</name>